<organism evidence="2 3">
    <name type="scientific">Paractinoplanes hotanensis</name>
    <dbReference type="NCBI Taxonomy" id="2906497"/>
    <lineage>
        <taxon>Bacteria</taxon>
        <taxon>Bacillati</taxon>
        <taxon>Actinomycetota</taxon>
        <taxon>Actinomycetes</taxon>
        <taxon>Micromonosporales</taxon>
        <taxon>Micromonosporaceae</taxon>
        <taxon>Paractinoplanes</taxon>
    </lineage>
</organism>
<comment type="caution">
    <text evidence="2">The sequence shown here is derived from an EMBL/GenBank/DDBJ whole genome shotgun (WGS) entry which is preliminary data.</text>
</comment>
<dbReference type="EMBL" id="JAMQOL010000018">
    <property type="protein sequence ID" value="MCM4078975.1"/>
    <property type="molecule type" value="Genomic_DNA"/>
</dbReference>
<dbReference type="Pfam" id="PF04993">
    <property type="entry name" value="TfoX_N"/>
    <property type="match status" value="1"/>
</dbReference>
<evidence type="ECO:0000313" key="3">
    <source>
        <dbReference type="Proteomes" id="UP001523216"/>
    </source>
</evidence>
<keyword evidence="3" id="KW-1185">Reference proteome</keyword>
<evidence type="ECO:0000259" key="1">
    <source>
        <dbReference type="Pfam" id="PF04993"/>
    </source>
</evidence>
<dbReference type="Proteomes" id="UP001523216">
    <property type="component" value="Unassembled WGS sequence"/>
</dbReference>
<gene>
    <name evidence="2" type="ORF">LXN57_15485</name>
</gene>
<dbReference type="SUPFAM" id="SSF159894">
    <property type="entry name" value="YgaC/TfoX-N like"/>
    <property type="match status" value="1"/>
</dbReference>
<dbReference type="InterPro" id="IPR007076">
    <property type="entry name" value="TfoX_N"/>
</dbReference>
<protein>
    <submittedName>
        <fullName evidence="2">TfoX/Sxy family protein</fullName>
    </submittedName>
</protein>
<accession>A0ABT0XZD2</accession>
<proteinExistence type="predicted"/>
<feature type="domain" description="TfoX N-terminal" evidence="1">
    <location>
        <begin position="19"/>
        <end position="100"/>
    </location>
</feature>
<dbReference type="RefSeq" id="WP_251798863.1">
    <property type="nucleotide sequence ID" value="NZ_JAMQOL010000018.1"/>
</dbReference>
<evidence type="ECO:0000313" key="2">
    <source>
        <dbReference type="EMBL" id="MCM4078975.1"/>
    </source>
</evidence>
<name>A0ABT0XZD2_9ACTN</name>
<dbReference type="Gene3D" id="3.30.1460.30">
    <property type="entry name" value="YgaC/TfoX-N like chaperone"/>
    <property type="match status" value="1"/>
</dbReference>
<reference evidence="2 3" key="1">
    <citation type="submission" date="2022-06" db="EMBL/GenBank/DDBJ databases">
        <title>Actinoplanes abujensis sp. nov., isolated from Nigerian arid soil.</title>
        <authorList>
            <person name="Ding P."/>
        </authorList>
    </citation>
    <scope>NUCLEOTIDE SEQUENCE [LARGE SCALE GENOMIC DNA]</scope>
    <source>
        <strain evidence="3">TRM88002</strain>
    </source>
</reference>
<sequence length="119" mass="13027">MAYDETLAQRLRDKLTDPAVTERKMFGGLAFFTNGNMTVGVSGDELIVRLGPEGVAAALQRAGVRPFESGGRSMRGWILVAGDRLDDPELDRWLAEAYDHVATLPPKESVSPARRRRGA</sequence>